<protein>
    <submittedName>
        <fullName evidence="10">Glycosyltransferases involved in cell wall biogenesis</fullName>
    </submittedName>
</protein>
<dbReference type="AlphaFoldDB" id="A0A0P8BTZ8"/>
<name>A0A0P8BTZ8_9CYAN</name>
<evidence type="ECO:0000313" key="10">
    <source>
        <dbReference type="EMBL" id="KPQ32293.1"/>
    </source>
</evidence>
<organism evidence="10 11">
    <name type="scientific">Phormidesmis priestleyi Ana</name>
    <dbReference type="NCBI Taxonomy" id="1666911"/>
    <lineage>
        <taxon>Bacteria</taxon>
        <taxon>Bacillati</taxon>
        <taxon>Cyanobacteriota</taxon>
        <taxon>Cyanophyceae</taxon>
        <taxon>Leptolyngbyales</taxon>
        <taxon>Leptolyngbyaceae</taxon>
        <taxon>Phormidesmis</taxon>
    </lineage>
</organism>
<dbReference type="PANTHER" id="PTHR48090:SF3">
    <property type="entry name" value="UNDECAPRENYL-PHOSPHATE 4-DEOXY-4-FORMAMIDO-L-ARABINOSE TRANSFERASE"/>
    <property type="match status" value="1"/>
</dbReference>
<dbReference type="GO" id="GO:0005886">
    <property type="term" value="C:plasma membrane"/>
    <property type="evidence" value="ECO:0007669"/>
    <property type="project" value="TreeGrafter"/>
</dbReference>
<proteinExistence type="predicted"/>
<dbReference type="Gene3D" id="3.90.550.10">
    <property type="entry name" value="Spore Coat Polysaccharide Biosynthesis Protein SpsA, Chain A"/>
    <property type="match status" value="1"/>
</dbReference>
<dbReference type="SUPFAM" id="SSF53448">
    <property type="entry name" value="Nucleotide-diphospho-sugar transferases"/>
    <property type="match status" value="1"/>
</dbReference>
<keyword evidence="3 10" id="KW-0808">Transferase</keyword>
<keyword evidence="6 8" id="KW-1133">Transmembrane helix</keyword>
<sequence length="380" mass="42043">MHSSLSGSPVPNSQVLDSQEAASVVAIPAPPSSYPLDDYVTDEGRIPHSLLPISSDRLPIAENTRSIALSIVVPIYNEVETLPHLIEQIEQGVRTYSGNYEIICVDDGSNDGSTQLLKQLALRHQHLRAIILRRNYGQTAAMAAGFEHAEGHTIVTLDGDLQNDPQDILPLVAKLDEGYDLVSGWRRNRQDAALTRLLPSKIANLIIGKVTGVTIRDYGCSLKAYRAELVADMKLYGELHRFLPALAFIEGARVTEIPVRHHARQFGQSKYGLGRTFRVIMDLMTIAFIKTFLTRPMHVFGSLGMFSLGAGSLLGLYLAFIKIVLGQGIGDRLLPLLAVLLFLTGVQLFCFGLLAEMLMRTYHESQNKPIYRVRERIGSR</sequence>
<evidence type="ECO:0000313" key="11">
    <source>
        <dbReference type="Proteomes" id="UP000050465"/>
    </source>
</evidence>
<evidence type="ECO:0000256" key="1">
    <source>
        <dbReference type="ARBA" id="ARBA00022475"/>
    </source>
</evidence>
<dbReference type="PANTHER" id="PTHR48090">
    <property type="entry name" value="UNDECAPRENYL-PHOSPHATE 4-DEOXY-4-FORMAMIDO-L-ARABINOSE TRANSFERASE-RELATED"/>
    <property type="match status" value="1"/>
</dbReference>
<dbReference type="InterPro" id="IPR050256">
    <property type="entry name" value="Glycosyltransferase_2"/>
</dbReference>
<reference evidence="10 11" key="1">
    <citation type="submission" date="2015-09" db="EMBL/GenBank/DDBJ databases">
        <title>Identification and resolution of microdiversity through metagenomic sequencing of parallel consortia.</title>
        <authorList>
            <person name="Nelson W.C."/>
            <person name="Romine M.F."/>
            <person name="Lindemann S.R."/>
        </authorList>
    </citation>
    <scope>NUCLEOTIDE SEQUENCE [LARGE SCALE GENOMIC DNA]</scope>
    <source>
        <strain evidence="10">Ana</strain>
    </source>
</reference>
<dbReference type="Proteomes" id="UP000050465">
    <property type="component" value="Unassembled WGS sequence"/>
</dbReference>
<comment type="caution">
    <text evidence="10">The sequence shown here is derived from an EMBL/GenBank/DDBJ whole genome shotgun (WGS) entry which is preliminary data.</text>
</comment>
<evidence type="ECO:0000256" key="5">
    <source>
        <dbReference type="ARBA" id="ARBA00022985"/>
    </source>
</evidence>
<keyword evidence="1" id="KW-1003">Cell membrane</keyword>
<evidence type="ECO:0000256" key="4">
    <source>
        <dbReference type="ARBA" id="ARBA00022692"/>
    </source>
</evidence>
<dbReference type="EMBL" id="LJZR01000062">
    <property type="protein sequence ID" value="KPQ32293.1"/>
    <property type="molecule type" value="Genomic_DNA"/>
</dbReference>
<evidence type="ECO:0000256" key="8">
    <source>
        <dbReference type="SAM" id="Phobius"/>
    </source>
</evidence>
<evidence type="ECO:0000259" key="9">
    <source>
        <dbReference type="Pfam" id="PF00535"/>
    </source>
</evidence>
<dbReference type="Pfam" id="PF00535">
    <property type="entry name" value="Glycos_transf_2"/>
    <property type="match status" value="1"/>
</dbReference>
<evidence type="ECO:0000256" key="3">
    <source>
        <dbReference type="ARBA" id="ARBA00022679"/>
    </source>
</evidence>
<dbReference type="InterPro" id="IPR029044">
    <property type="entry name" value="Nucleotide-diphossugar_trans"/>
</dbReference>
<gene>
    <name evidence="10" type="ORF">HLUCCA11_21865</name>
</gene>
<dbReference type="GO" id="GO:0016757">
    <property type="term" value="F:glycosyltransferase activity"/>
    <property type="evidence" value="ECO:0007669"/>
    <property type="project" value="UniProtKB-KW"/>
</dbReference>
<evidence type="ECO:0000256" key="2">
    <source>
        <dbReference type="ARBA" id="ARBA00022676"/>
    </source>
</evidence>
<dbReference type="STRING" id="1666911.HLUCCA11_21865"/>
<evidence type="ECO:0000256" key="7">
    <source>
        <dbReference type="ARBA" id="ARBA00023136"/>
    </source>
</evidence>
<keyword evidence="4 8" id="KW-0812">Transmembrane</keyword>
<keyword evidence="2" id="KW-0328">Glycosyltransferase</keyword>
<dbReference type="PATRIC" id="fig|1666911.3.peg.3956"/>
<dbReference type="GO" id="GO:0009103">
    <property type="term" value="P:lipopolysaccharide biosynthetic process"/>
    <property type="evidence" value="ECO:0007669"/>
    <property type="project" value="UniProtKB-KW"/>
</dbReference>
<accession>A0A0P8BTZ8</accession>
<feature type="transmembrane region" description="Helical" evidence="8">
    <location>
        <begin position="299"/>
        <end position="321"/>
    </location>
</feature>
<keyword evidence="5" id="KW-0448">Lipopolysaccharide biosynthesis</keyword>
<dbReference type="InterPro" id="IPR001173">
    <property type="entry name" value="Glyco_trans_2-like"/>
</dbReference>
<keyword evidence="7 8" id="KW-0472">Membrane</keyword>
<feature type="domain" description="Glycosyltransferase 2-like" evidence="9">
    <location>
        <begin position="70"/>
        <end position="230"/>
    </location>
</feature>
<evidence type="ECO:0000256" key="6">
    <source>
        <dbReference type="ARBA" id="ARBA00022989"/>
    </source>
</evidence>
<dbReference type="CDD" id="cd04187">
    <property type="entry name" value="DPM1_like_bac"/>
    <property type="match status" value="1"/>
</dbReference>
<feature type="transmembrane region" description="Helical" evidence="8">
    <location>
        <begin position="333"/>
        <end position="355"/>
    </location>
</feature>